<dbReference type="RefSeq" id="XP_033681959.1">
    <property type="nucleotide sequence ID" value="XM_033832841.1"/>
</dbReference>
<sequence>MRRGARLLAGRQITRKCARSVDCGLVSSRFCGVMERKMHRSQRYHRTRCLVRPDRLRVFTGRPCATASPTRTCPALAGQSGVARLAPGHTGRLLHHSRIAFKRWLTFDRLQPTTASLPAPCANGVWAAQAINRHPGAATPLPKVRSASWANMPVGKPVPASLRSL</sequence>
<reference evidence="1" key="1">
    <citation type="journal article" date="2020" name="Stud. Mycol.">
        <title>101 Dothideomycetes genomes: a test case for predicting lifestyles and emergence of pathogens.</title>
        <authorList>
            <person name="Haridas S."/>
            <person name="Albert R."/>
            <person name="Binder M."/>
            <person name="Bloem J."/>
            <person name="Labutti K."/>
            <person name="Salamov A."/>
            <person name="Andreopoulos B."/>
            <person name="Baker S."/>
            <person name="Barry K."/>
            <person name="Bills G."/>
            <person name="Bluhm B."/>
            <person name="Cannon C."/>
            <person name="Castanera R."/>
            <person name="Culley D."/>
            <person name="Daum C."/>
            <person name="Ezra D."/>
            <person name="Gonzalez J."/>
            <person name="Henrissat B."/>
            <person name="Kuo A."/>
            <person name="Liang C."/>
            <person name="Lipzen A."/>
            <person name="Lutzoni F."/>
            <person name="Magnuson J."/>
            <person name="Mondo S."/>
            <person name="Nolan M."/>
            <person name="Ohm R."/>
            <person name="Pangilinan J."/>
            <person name="Park H.-J."/>
            <person name="Ramirez L."/>
            <person name="Alfaro M."/>
            <person name="Sun H."/>
            <person name="Tritt A."/>
            <person name="Yoshinaga Y."/>
            <person name="Zwiers L.-H."/>
            <person name="Turgeon B."/>
            <person name="Goodwin S."/>
            <person name="Spatafora J."/>
            <person name="Crous P."/>
            <person name="Grigoriev I."/>
        </authorList>
    </citation>
    <scope>NUCLEOTIDE SEQUENCE</scope>
    <source>
        <strain evidence="1">CBS 122368</strain>
    </source>
</reference>
<proteinExistence type="predicted"/>
<protein>
    <submittedName>
        <fullName evidence="1">Uncharacterized protein</fullName>
    </submittedName>
</protein>
<dbReference type="GeneID" id="54586171"/>
<evidence type="ECO:0000313" key="2">
    <source>
        <dbReference type="Proteomes" id="UP000800094"/>
    </source>
</evidence>
<gene>
    <name evidence="1" type="ORF">BU26DRAFT_56084</name>
</gene>
<accession>A0A6A6I8R0</accession>
<organism evidence="1 2">
    <name type="scientific">Trematosphaeria pertusa</name>
    <dbReference type="NCBI Taxonomy" id="390896"/>
    <lineage>
        <taxon>Eukaryota</taxon>
        <taxon>Fungi</taxon>
        <taxon>Dikarya</taxon>
        <taxon>Ascomycota</taxon>
        <taxon>Pezizomycotina</taxon>
        <taxon>Dothideomycetes</taxon>
        <taxon>Pleosporomycetidae</taxon>
        <taxon>Pleosporales</taxon>
        <taxon>Massarineae</taxon>
        <taxon>Trematosphaeriaceae</taxon>
        <taxon>Trematosphaeria</taxon>
    </lineage>
</organism>
<name>A0A6A6I8R0_9PLEO</name>
<dbReference type="EMBL" id="ML987198">
    <property type="protein sequence ID" value="KAF2246955.1"/>
    <property type="molecule type" value="Genomic_DNA"/>
</dbReference>
<evidence type="ECO:0000313" key="1">
    <source>
        <dbReference type="EMBL" id="KAF2246955.1"/>
    </source>
</evidence>
<dbReference type="AlphaFoldDB" id="A0A6A6I8R0"/>
<keyword evidence="2" id="KW-1185">Reference proteome</keyword>
<dbReference type="Proteomes" id="UP000800094">
    <property type="component" value="Unassembled WGS sequence"/>
</dbReference>